<dbReference type="SMART" id="SM00320">
    <property type="entry name" value="WD40"/>
    <property type="match status" value="4"/>
</dbReference>
<keyword evidence="6" id="KW-1185">Reference proteome</keyword>
<keyword evidence="1" id="KW-0853">WD repeat</keyword>
<dbReference type="InterPro" id="IPR048720">
    <property type="entry name" value="PROPPIN"/>
</dbReference>
<evidence type="ECO:0000313" key="5">
    <source>
        <dbReference type="EMBL" id="QQP35470.1"/>
    </source>
</evidence>
<dbReference type="Proteomes" id="UP000595437">
    <property type="component" value="Chromosome 18"/>
</dbReference>
<accession>A0A7T8JVK3</accession>
<dbReference type="PANTHER" id="PTHR11227">
    <property type="entry name" value="WD-REPEAT PROTEIN INTERACTING WITH PHOSPHOINOSIDES WIPI -RELATED"/>
    <property type="match status" value="1"/>
</dbReference>
<dbReference type="Pfam" id="PF21032">
    <property type="entry name" value="PROPPIN"/>
    <property type="match status" value="1"/>
</dbReference>
<evidence type="ECO:0000313" key="6">
    <source>
        <dbReference type="Proteomes" id="UP000595437"/>
    </source>
</evidence>
<dbReference type="Gene3D" id="2.130.10.10">
    <property type="entry name" value="YVTN repeat-like/Quinoprotein amine dehydrogenase"/>
    <property type="match status" value="1"/>
</dbReference>
<dbReference type="GO" id="GO:0005737">
    <property type="term" value="C:cytoplasm"/>
    <property type="evidence" value="ECO:0007669"/>
    <property type="project" value="UniProtKB-ARBA"/>
</dbReference>
<name>A0A7T8JVK3_CALRO</name>
<dbReference type="InterPro" id="IPR036322">
    <property type="entry name" value="WD40_repeat_dom_sf"/>
</dbReference>
<dbReference type="AlphaFoldDB" id="A0A7T8JVK3"/>
<dbReference type="OrthoDB" id="1667587at2759"/>
<proteinExistence type="inferred from homology"/>
<reference evidence="6" key="1">
    <citation type="submission" date="2021-01" db="EMBL/GenBank/DDBJ databases">
        <title>Caligus Genome Assembly.</title>
        <authorList>
            <person name="Gallardo-Escarate C."/>
        </authorList>
    </citation>
    <scope>NUCLEOTIDE SEQUENCE [LARGE SCALE GENOMIC DNA]</scope>
</reference>
<evidence type="ECO:0000256" key="2">
    <source>
        <dbReference type="ARBA" id="ARBA00022737"/>
    </source>
</evidence>
<organism evidence="5 6">
    <name type="scientific">Caligus rogercresseyi</name>
    <name type="common">Sea louse</name>
    <dbReference type="NCBI Taxonomy" id="217165"/>
    <lineage>
        <taxon>Eukaryota</taxon>
        <taxon>Metazoa</taxon>
        <taxon>Ecdysozoa</taxon>
        <taxon>Arthropoda</taxon>
        <taxon>Crustacea</taxon>
        <taxon>Multicrustacea</taxon>
        <taxon>Hexanauplia</taxon>
        <taxon>Copepoda</taxon>
        <taxon>Siphonostomatoida</taxon>
        <taxon>Caligidae</taxon>
        <taxon>Caligus</taxon>
    </lineage>
</organism>
<dbReference type="EMBL" id="CP045907">
    <property type="protein sequence ID" value="QQP35470.1"/>
    <property type="molecule type" value="Genomic_DNA"/>
</dbReference>
<protein>
    <submittedName>
        <fullName evidence="5">WD repeat domain phosphoinositideinteracting protein 4like</fullName>
    </submittedName>
</protein>
<gene>
    <name evidence="5" type="ORF">FKW44_023704</name>
</gene>
<dbReference type="InterPro" id="IPR015943">
    <property type="entry name" value="WD40/YVTN_repeat-like_dom_sf"/>
</dbReference>
<sequence>MSHSRLGLAEGWGHIRSIRFNQDGSCFVCAFDDGIRVYNTEPIREKAHLSRPDVFGSVDIAEILYRSNLLAFVSSPGGVYAPNSLMVYDDLQSKMVLEFTFPAEAVVNVRLRRDKLIAVTPKAIHVFSFPQRPTQRLFTLDTRDNPRGLMEVSPSKAERGIMIFPGYKAGSLQILDLDTTEQRSSSAPVTLNAHKTELWCLGLNNKGNLIATASKKGTLLRIWDSIRRVMLVELRRGSDQADLYCINFSYDDQWLCCSSDKGTVHIFALQDYRLNKRSALSSLGIPGAYAGSQWSLAHFTVPQECACVCAFGKQGYIYAVCLDGSFHKYHFCPDGVCNQNSYDVITELCEDCDWENMRR</sequence>
<comment type="similarity">
    <text evidence="4">Belongs to the WD repeat PROPPIN family.</text>
</comment>
<evidence type="ECO:0000256" key="4">
    <source>
        <dbReference type="ARBA" id="ARBA00025740"/>
    </source>
</evidence>
<dbReference type="GO" id="GO:0006914">
    <property type="term" value="P:autophagy"/>
    <property type="evidence" value="ECO:0007669"/>
    <property type="project" value="UniProtKB-KW"/>
</dbReference>
<dbReference type="InterPro" id="IPR001680">
    <property type="entry name" value="WD40_rpt"/>
</dbReference>
<keyword evidence="2" id="KW-0677">Repeat</keyword>
<evidence type="ECO:0000256" key="3">
    <source>
        <dbReference type="ARBA" id="ARBA00023006"/>
    </source>
</evidence>
<keyword evidence="3" id="KW-0072">Autophagy</keyword>
<dbReference type="SUPFAM" id="SSF50978">
    <property type="entry name" value="WD40 repeat-like"/>
    <property type="match status" value="1"/>
</dbReference>
<evidence type="ECO:0000256" key="1">
    <source>
        <dbReference type="ARBA" id="ARBA00022574"/>
    </source>
</evidence>